<reference evidence="1" key="1">
    <citation type="journal article" date="2014" name="Front. Microbiol.">
        <title>High frequency of phylogenetically diverse reductive dehalogenase-homologous genes in deep subseafloor sedimentary metagenomes.</title>
        <authorList>
            <person name="Kawai M."/>
            <person name="Futagami T."/>
            <person name="Toyoda A."/>
            <person name="Takaki Y."/>
            <person name="Nishi S."/>
            <person name="Hori S."/>
            <person name="Arai W."/>
            <person name="Tsubouchi T."/>
            <person name="Morono Y."/>
            <person name="Uchiyama I."/>
            <person name="Ito T."/>
            <person name="Fujiyama A."/>
            <person name="Inagaki F."/>
            <person name="Takami H."/>
        </authorList>
    </citation>
    <scope>NUCLEOTIDE SEQUENCE</scope>
    <source>
        <strain evidence="1">Expedition CK06-06</strain>
    </source>
</reference>
<name>X1MIN9_9ZZZZ</name>
<sequence>MELRKKWGGDKNQVEQLVYEQYRNHQYHLKDSAQHSQFPELS</sequence>
<dbReference type="EMBL" id="BARV01014326">
    <property type="protein sequence ID" value="GAI31143.1"/>
    <property type="molecule type" value="Genomic_DNA"/>
</dbReference>
<protein>
    <submittedName>
        <fullName evidence="1">Uncharacterized protein</fullName>
    </submittedName>
</protein>
<dbReference type="AlphaFoldDB" id="X1MIN9"/>
<gene>
    <name evidence="1" type="ORF">S06H3_25111</name>
</gene>
<proteinExistence type="predicted"/>
<comment type="caution">
    <text evidence="1">The sequence shown here is derived from an EMBL/GenBank/DDBJ whole genome shotgun (WGS) entry which is preliminary data.</text>
</comment>
<evidence type="ECO:0000313" key="1">
    <source>
        <dbReference type="EMBL" id="GAI31143.1"/>
    </source>
</evidence>
<accession>X1MIN9</accession>
<organism evidence="1">
    <name type="scientific">marine sediment metagenome</name>
    <dbReference type="NCBI Taxonomy" id="412755"/>
    <lineage>
        <taxon>unclassified sequences</taxon>
        <taxon>metagenomes</taxon>
        <taxon>ecological metagenomes</taxon>
    </lineage>
</organism>